<dbReference type="PANTHER" id="PTHR48207:SF3">
    <property type="entry name" value="SUCCINATE--HYDROXYMETHYLGLUTARATE COA-TRANSFERASE"/>
    <property type="match status" value="1"/>
</dbReference>
<evidence type="ECO:0000256" key="1">
    <source>
        <dbReference type="ARBA" id="ARBA00022679"/>
    </source>
</evidence>
<gene>
    <name evidence="2" type="ORF">H261_12191</name>
</gene>
<dbReference type="InterPro" id="IPR023606">
    <property type="entry name" value="CoA-Trfase_III_dom_1_sf"/>
</dbReference>
<evidence type="ECO:0000313" key="2">
    <source>
        <dbReference type="EMBL" id="EME69674.1"/>
    </source>
</evidence>
<dbReference type="SUPFAM" id="SSF89796">
    <property type="entry name" value="CoA-transferase family III (CaiB/BaiF)"/>
    <property type="match status" value="1"/>
</dbReference>
<accession>M3AB03</accession>
<dbReference type="RefSeq" id="WP_008617844.1">
    <property type="nucleotide sequence ID" value="NZ_AONQ01000029.1"/>
</dbReference>
<dbReference type="OrthoDB" id="7319231at2"/>
<evidence type="ECO:0000313" key="3">
    <source>
        <dbReference type="Proteomes" id="UP000011744"/>
    </source>
</evidence>
<dbReference type="STRING" id="1244869.H261_12191"/>
<dbReference type="InterPro" id="IPR050483">
    <property type="entry name" value="CoA-transferase_III_domain"/>
</dbReference>
<dbReference type="Proteomes" id="UP000011744">
    <property type="component" value="Unassembled WGS sequence"/>
</dbReference>
<organism evidence="2 3">
    <name type="scientific">Paramagnetospirillum caucaseum</name>
    <dbReference type="NCBI Taxonomy" id="1244869"/>
    <lineage>
        <taxon>Bacteria</taxon>
        <taxon>Pseudomonadati</taxon>
        <taxon>Pseudomonadota</taxon>
        <taxon>Alphaproteobacteria</taxon>
        <taxon>Rhodospirillales</taxon>
        <taxon>Magnetospirillaceae</taxon>
        <taxon>Paramagnetospirillum</taxon>
    </lineage>
</organism>
<dbReference type="InterPro" id="IPR044855">
    <property type="entry name" value="CoA-Trfase_III_dom3_sf"/>
</dbReference>
<sequence>MKPRVVLSMEQALSLPYATLRFVHLGWRVIRIESFGAGPDLPGDPNRYIGSVVADDDRRSYFVAPNVGKEAVAINLKEPKGHEVLRQLVRSLDADVFCSNTLPSRYAQLGIDYESLSAVKPDLIWAGISAMGPDYPDVPGYDPALQAMAGYMELTGETNGPPTLAGVPIIDLKAGDEVYAGVCLALAERAETGRGSRIDVSMLQAAASWLITTLPLVDFGCDPIEITRCGNEHRKFIPTNAYPTADGYIFVAIGSDVQWRRLTELPRFASVGKAGRETNQGRHADREAIQADMRAVTSRFSTGELAADFRKATIPNAPINDINQVRAMPALAAKLTATRLPDGRQVRMQPMAVDLPGKGGDFAFPPHYGEHTRTVLAQAGIRDGDYDDLARSGIVPASA</sequence>
<proteinExistence type="predicted"/>
<dbReference type="Gene3D" id="3.30.1540.10">
    <property type="entry name" value="formyl-coa transferase, domain 3"/>
    <property type="match status" value="1"/>
</dbReference>
<dbReference type="PANTHER" id="PTHR48207">
    <property type="entry name" value="SUCCINATE--HYDROXYMETHYLGLUTARATE COA-TRANSFERASE"/>
    <property type="match status" value="1"/>
</dbReference>
<dbReference type="Gene3D" id="3.40.50.10540">
    <property type="entry name" value="Crotonobetainyl-coa:carnitine coa-transferase, domain 1"/>
    <property type="match status" value="1"/>
</dbReference>
<dbReference type="eggNOG" id="COG1804">
    <property type="taxonomic scope" value="Bacteria"/>
</dbReference>
<keyword evidence="1 2" id="KW-0808">Transferase</keyword>
<dbReference type="AlphaFoldDB" id="M3AB03"/>
<dbReference type="InterPro" id="IPR003673">
    <property type="entry name" value="CoA-Trfase_fam_III"/>
</dbReference>
<dbReference type="GO" id="GO:0008410">
    <property type="term" value="F:CoA-transferase activity"/>
    <property type="evidence" value="ECO:0007669"/>
    <property type="project" value="TreeGrafter"/>
</dbReference>
<protein>
    <submittedName>
        <fullName evidence="2">CoA-transferase protein</fullName>
    </submittedName>
</protein>
<comment type="caution">
    <text evidence="2">The sequence shown here is derived from an EMBL/GenBank/DDBJ whole genome shotgun (WGS) entry which is preliminary data.</text>
</comment>
<keyword evidence="3" id="KW-1185">Reference proteome</keyword>
<name>M3AB03_9PROT</name>
<reference evidence="2 3" key="1">
    <citation type="journal article" date="2014" name="Genome Announc.">
        <title>Draft Genome Sequence of Magnetospirillum sp. Strain SO-1, a Freshwater Magnetotactic Bacterium Isolated from the Ol'khovka River, Russia.</title>
        <authorList>
            <person name="Grouzdev D.S."/>
            <person name="Dziuba M.V."/>
            <person name="Sukhacheva M.S."/>
            <person name="Mardanov A.V."/>
            <person name="Beletskiy A.V."/>
            <person name="Kuznetsov B.B."/>
            <person name="Skryabin K.G."/>
        </authorList>
    </citation>
    <scope>NUCLEOTIDE SEQUENCE [LARGE SCALE GENOMIC DNA]</scope>
    <source>
        <strain evidence="2 3">SO-1</strain>
    </source>
</reference>
<dbReference type="Pfam" id="PF02515">
    <property type="entry name" value="CoA_transf_3"/>
    <property type="match status" value="1"/>
</dbReference>
<dbReference type="PATRIC" id="fig|1244869.3.peg.2460"/>
<dbReference type="EMBL" id="AONQ01000029">
    <property type="protein sequence ID" value="EME69674.1"/>
    <property type="molecule type" value="Genomic_DNA"/>
</dbReference>